<evidence type="ECO:0000313" key="2">
    <source>
        <dbReference type="EMBL" id="MBX65928.1"/>
    </source>
</evidence>
<sequence>MHRKPSNREGISPNQMAINGELNETKWHFYS</sequence>
<evidence type="ECO:0000256" key="1">
    <source>
        <dbReference type="SAM" id="MobiDB-lite"/>
    </source>
</evidence>
<reference evidence="2" key="1">
    <citation type="submission" date="2018-02" db="EMBL/GenBank/DDBJ databases">
        <title>Rhizophora mucronata_Transcriptome.</title>
        <authorList>
            <person name="Meera S.P."/>
            <person name="Sreeshan A."/>
            <person name="Augustine A."/>
        </authorList>
    </citation>
    <scope>NUCLEOTIDE SEQUENCE</scope>
    <source>
        <tissue evidence="2">Leaf</tissue>
    </source>
</reference>
<proteinExistence type="predicted"/>
<protein>
    <submittedName>
        <fullName evidence="2">Uncharacterized protein</fullName>
    </submittedName>
</protein>
<name>A0A2P2QG14_RHIMU</name>
<feature type="region of interest" description="Disordered" evidence="1">
    <location>
        <begin position="1"/>
        <end position="23"/>
    </location>
</feature>
<dbReference type="EMBL" id="GGEC01085444">
    <property type="protein sequence ID" value="MBX65928.1"/>
    <property type="molecule type" value="Transcribed_RNA"/>
</dbReference>
<dbReference type="AlphaFoldDB" id="A0A2P2QG14"/>
<organism evidence="2">
    <name type="scientific">Rhizophora mucronata</name>
    <name type="common">Asiatic mangrove</name>
    <dbReference type="NCBI Taxonomy" id="61149"/>
    <lineage>
        <taxon>Eukaryota</taxon>
        <taxon>Viridiplantae</taxon>
        <taxon>Streptophyta</taxon>
        <taxon>Embryophyta</taxon>
        <taxon>Tracheophyta</taxon>
        <taxon>Spermatophyta</taxon>
        <taxon>Magnoliopsida</taxon>
        <taxon>eudicotyledons</taxon>
        <taxon>Gunneridae</taxon>
        <taxon>Pentapetalae</taxon>
        <taxon>rosids</taxon>
        <taxon>fabids</taxon>
        <taxon>Malpighiales</taxon>
        <taxon>Rhizophoraceae</taxon>
        <taxon>Rhizophora</taxon>
    </lineage>
</organism>
<accession>A0A2P2QG14</accession>